<evidence type="ECO:0008006" key="3">
    <source>
        <dbReference type="Google" id="ProtNLM"/>
    </source>
</evidence>
<sequence length="424" mass="45949">MNYLLKTSIGLTAAVISTAASSAVPMPSPEVMWKIIQKQQQQIEMLQKRQTTTDEKVEATGEVLDQIQTSGTADSSNKPERAGHGVSSTAFSHGGSGKTVVGGYGEMHYNNLDNQTSGGGDKKEIDLHRAILFLGHEFSDRIRFWSELEVEHAQAGEGNDGGEVAMEQAYLEFDLNENMSSRAGLLLVPAGILNEIHEPNTFYGVERNPVENKIIPTTWREGGASLNGRVGEGWSYDLMVHSGFSTDAGSNYAVRSGRQSAREANANDLAYTGRIKWTGMPGVEVAMTAQYQTDLTQGADTAAGSATLIETHVIANRGPLGLRALYATWDLDGSGPAAIGADEQTGWYIEPSYKITPKVGVFARYNAWDNQAGNSTDSEYTQVDVGVNYWPHPDVVIKADYQNQDAPSGEDEFDGFNLGVGYQF</sequence>
<proteinExistence type="predicted"/>
<dbReference type="Gene3D" id="2.40.160.10">
    <property type="entry name" value="Porin"/>
    <property type="match status" value="1"/>
</dbReference>
<name>A0A3B0Y9L4_9ZZZZ</name>
<dbReference type="SUPFAM" id="SSF56935">
    <property type="entry name" value="Porins"/>
    <property type="match status" value="1"/>
</dbReference>
<feature type="compositionally biased region" description="Polar residues" evidence="1">
    <location>
        <begin position="67"/>
        <end position="76"/>
    </location>
</feature>
<feature type="region of interest" description="Disordered" evidence="1">
    <location>
        <begin position="67"/>
        <end position="94"/>
    </location>
</feature>
<evidence type="ECO:0000313" key="2">
    <source>
        <dbReference type="EMBL" id="VAW73063.1"/>
    </source>
</evidence>
<dbReference type="InterPro" id="IPR010870">
    <property type="entry name" value="Porin_O/P"/>
</dbReference>
<protein>
    <recommendedName>
        <fullName evidence="3">Porin</fullName>
    </recommendedName>
</protein>
<dbReference type="EMBL" id="UOFN01000012">
    <property type="protein sequence ID" value="VAW73063.1"/>
    <property type="molecule type" value="Genomic_DNA"/>
</dbReference>
<dbReference type="InterPro" id="IPR023614">
    <property type="entry name" value="Porin_dom_sf"/>
</dbReference>
<accession>A0A3B0Y9L4</accession>
<organism evidence="2">
    <name type="scientific">hydrothermal vent metagenome</name>
    <dbReference type="NCBI Taxonomy" id="652676"/>
    <lineage>
        <taxon>unclassified sequences</taxon>
        <taxon>metagenomes</taxon>
        <taxon>ecological metagenomes</taxon>
    </lineage>
</organism>
<dbReference type="AlphaFoldDB" id="A0A3B0Y9L4"/>
<evidence type="ECO:0000256" key="1">
    <source>
        <dbReference type="SAM" id="MobiDB-lite"/>
    </source>
</evidence>
<reference evidence="2" key="1">
    <citation type="submission" date="2018-06" db="EMBL/GenBank/DDBJ databases">
        <authorList>
            <person name="Zhirakovskaya E."/>
        </authorList>
    </citation>
    <scope>NUCLEOTIDE SEQUENCE</scope>
</reference>
<gene>
    <name evidence="2" type="ORF">MNBD_GAMMA15-2275</name>
</gene>
<dbReference type="Pfam" id="PF07396">
    <property type="entry name" value="Porin_O_P"/>
    <property type="match status" value="1"/>
</dbReference>